<dbReference type="InterPro" id="IPR001117">
    <property type="entry name" value="Cu-oxidase_2nd"/>
</dbReference>
<dbReference type="PROSITE" id="PS00080">
    <property type="entry name" value="MULTICOPPER_OXIDASE2"/>
    <property type="match status" value="1"/>
</dbReference>
<protein>
    <recommendedName>
        <fullName evidence="6">L-ascorbate oxidase</fullName>
        <ecNumber evidence="5">1.10.3.3</ecNumber>
    </recommendedName>
</protein>
<evidence type="ECO:0000256" key="6">
    <source>
        <dbReference type="ARBA" id="ARBA00022095"/>
    </source>
</evidence>
<feature type="domain" description="Plastocyanin-like" evidence="16">
    <location>
        <begin position="83"/>
        <end position="195"/>
    </location>
</feature>
<comment type="cofactor">
    <cofactor evidence="1">
        <name>Cu cation</name>
        <dbReference type="ChEBI" id="CHEBI:23378"/>
    </cofactor>
</comment>
<evidence type="ECO:0000313" key="18">
    <source>
        <dbReference type="Proteomes" id="UP000015105"/>
    </source>
</evidence>
<dbReference type="Gene3D" id="2.60.40.420">
    <property type="entry name" value="Cupredoxins - blue copper proteins"/>
    <property type="match status" value="3"/>
</dbReference>
<dbReference type="PANTHER" id="PTHR11709:SF91">
    <property type="entry name" value="L-ASCORBATE OXIDASE"/>
    <property type="match status" value="1"/>
</dbReference>
<reference evidence="17" key="4">
    <citation type="submission" date="2019-03" db="UniProtKB">
        <authorList>
            <consortium name="EnsemblPlants"/>
        </authorList>
    </citation>
    <scope>IDENTIFICATION</scope>
</reference>
<dbReference type="STRING" id="200361.A0A453L8F1"/>
<dbReference type="InterPro" id="IPR033138">
    <property type="entry name" value="Cu_oxidase_CS"/>
</dbReference>
<dbReference type="InterPro" id="IPR002355">
    <property type="entry name" value="Cu_oxidase_Cu_BS"/>
</dbReference>
<evidence type="ECO:0000259" key="14">
    <source>
        <dbReference type="Pfam" id="PF00394"/>
    </source>
</evidence>
<accession>A0A453L8F1</accession>
<keyword evidence="8" id="KW-0479">Metal-binding</keyword>
<dbReference type="InterPro" id="IPR034267">
    <property type="entry name" value="CuRO_3_AAO"/>
</dbReference>
<dbReference type="GO" id="GO:0005507">
    <property type="term" value="F:copper ion binding"/>
    <property type="evidence" value="ECO:0007669"/>
    <property type="project" value="InterPro"/>
</dbReference>
<dbReference type="Pfam" id="PF07732">
    <property type="entry name" value="Cu-oxidase_3"/>
    <property type="match status" value="1"/>
</dbReference>
<evidence type="ECO:0000256" key="13">
    <source>
        <dbReference type="ARBA" id="ARBA00048908"/>
    </source>
</evidence>
<keyword evidence="7" id="KW-0964">Secreted</keyword>
<evidence type="ECO:0000256" key="1">
    <source>
        <dbReference type="ARBA" id="ARBA00001935"/>
    </source>
</evidence>
<dbReference type="EC" id="1.10.3.3" evidence="5"/>
<dbReference type="EnsemblPlants" id="AET5Gv20668000.1">
    <property type="protein sequence ID" value="AET5Gv20668000.1"/>
    <property type="gene ID" value="AET5Gv20668000"/>
</dbReference>
<evidence type="ECO:0000256" key="9">
    <source>
        <dbReference type="ARBA" id="ARBA00022737"/>
    </source>
</evidence>
<evidence type="ECO:0000256" key="4">
    <source>
        <dbReference type="ARBA" id="ARBA00011473"/>
    </source>
</evidence>
<dbReference type="GO" id="GO:0008447">
    <property type="term" value="F:L-ascorbate oxidase activity"/>
    <property type="evidence" value="ECO:0007669"/>
    <property type="project" value="UniProtKB-EC"/>
</dbReference>
<comment type="catalytic activity">
    <reaction evidence="13">
        <text>4 L-ascorbate + O2 = 4 monodehydro-L-ascorbate radical + 2 H2O</text>
        <dbReference type="Rhea" id="RHEA:30243"/>
        <dbReference type="ChEBI" id="CHEBI:15377"/>
        <dbReference type="ChEBI" id="CHEBI:15379"/>
        <dbReference type="ChEBI" id="CHEBI:38290"/>
        <dbReference type="ChEBI" id="CHEBI:59513"/>
        <dbReference type="EC" id="1.10.3.3"/>
    </reaction>
</comment>
<evidence type="ECO:0000256" key="11">
    <source>
        <dbReference type="ARBA" id="ARBA00023008"/>
    </source>
</evidence>
<keyword evidence="18" id="KW-1185">Reference proteome</keyword>
<dbReference type="InterPro" id="IPR011706">
    <property type="entry name" value="Cu-oxidase_C"/>
</dbReference>
<dbReference type="GO" id="GO:0005576">
    <property type="term" value="C:extracellular region"/>
    <property type="evidence" value="ECO:0007669"/>
    <property type="project" value="UniProtKB-SubCell"/>
</dbReference>
<evidence type="ECO:0000256" key="7">
    <source>
        <dbReference type="ARBA" id="ARBA00022525"/>
    </source>
</evidence>
<reference evidence="18" key="1">
    <citation type="journal article" date="2014" name="Science">
        <title>Ancient hybridizations among the ancestral genomes of bread wheat.</title>
        <authorList>
            <consortium name="International Wheat Genome Sequencing Consortium,"/>
            <person name="Marcussen T."/>
            <person name="Sandve S.R."/>
            <person name="Heier L."/>
            <person name="Spannagl M."/>
            <person name="Pfeifer M."/>
            <person name="Jakobsen K.S."/>
            <person name="Wulff B.B."/>
            <person name="Steuernagel B."/>
            <person name="Mayer K.F."/>
            <person name="Olsen O.A."/>
        </authorList>
    </citation>
    <scope>NUCLEOTIDE SEQUENCE [LARGE SCALE GENOMIC DNA]</scope>
    <source>
        <strain evidence="18">cv. AL8/78</strain>
    </source>
</reference>
<proteinExistence type="inferred from homology"/>
<dbReference type="PROSITE" id="PS00079">
    <property type="entry name" value="MULTICOPPER_OXIDASE1"/>
    <property type="match status" value="1"/>
</dbReference>
<dbReference type="Gramene" id="AET5Gv20668000.1">
    <property type="protein sequence ID" value="AET5Gv20668000.1"/>
    <property type="gene ID" value="AET5Gv20668000"/>
</dbReference>
<reference evidence="17" key="3">
    <citation type="journal article" date="2017" name="Nature">
        <title>Genome sequence of the progenitor of the wheat D genome Aegilops tauschii.</title>
        <authorList>
            <person name="Luo M.C."/>
            <person name="Gu Y.Q."/>
            <person name="Puiu D."/>
            <person name="Wang H."/>
            <person name="Twardziok S.O."/>
            <person name="Deal K.R."/>
            <person name="Huo N."/>
            <person name="Zhu T."/>
            <person name="Wang L."/>
            <person name="Wang Y."/>
            <person name="McGuire P.E."/>
            <person name="Liu S."/>
            <person name="Long H."/>
            <person name="Ramasamy R.K."/>
            <person name="Rodriguez J.C."/>
            <person name="Van S.L."/>
            <person name="Yuan L."/>
            <person name="Wang Z."/>
            <person name="Xia Z."/>
            <person name="Xiao L."/>
            <person name="Anderson O.D."/>
            <person name="Ouyang S."/>
            <person name="Liang Y."/>
            <person name="Zimin A.V."/>
            <person name="Pertea G."/>
            <person name="Qi P."/>
            <person name="Bennetzen J.L."/>
            <person name="Dai X."/>
            <person name="Dawson M.W."/>
            <person name="Muller H.G."/>
            <person name="Kugler K."/>
            <person name="Rivarola-Duarte L."/>
            <person name="Spannagl M."/>
            <person name="Mayer K.F.X."/>
            <person name="Lu F.H."/>
            <person name="Bevan M.W."/>
            <person name="Leroy P."/>
            <person name="Li P."/>
            <person name="You F.M."/>
            <person name="Sun Q."/>
            <person name="Liu Z."/>
            <person name="Lyons E."/>
            <person name="Wicker T."/>
            <person name="Salzberg S.L."/>
            <person name="Devos K.M."/>
            <person name="Dvorak J."/>
        </authorList>
    </citation>
    <scope>NUCLEOTIDE SEQUENCE [LARGE SCALE GENOMIC DNA]</scope>
    <source>
        <strain evidence="17">cv. AL8/78</strain>
    </source>
</reference>
<dbReference type="CDD" id="cd13893">
    <property type="entry name" value="CuRO_3_AAO"/>
    <property type="match status" value="1"/>
</dbReference>
<evidence type="ECO:0000256" key="12">
    <source>
        <dbReference type="ARBA" id="ARBA00023157"/>
    </source>
</evidence>
<dbReference type="Proteomes" id="UP000015105">
    <property type="component" value="Chromosome 5D"/>
</dbReference>
<keyword evidence="9" id="KW-0677">Repeat</keyword>
<dbReference type="InterPro" id="IPR017760">
    <property type="entry name" value="L-ascorbate_oxidase_pln"/>
</dbReference>
<evidence type="ECO:0000256" key="2">
    <source>
        <dbReference type="ARBA" id="ARBA00004613"/>
    </source>
</evidence>
<organism evidence="17 18">
    <name type="scientific">Aegilops tauschii subsp. strangulata</name>
    <name type="common">Goatgrass</name>
    <dbReference type="NCBI Taxonomy" id="200361"/>
    <lineage>
        <taxon>Eukaryota</taxon>
        <taxon>Viridiplantae</taxon>
        <taxon>Streptophyta</taxon>
        <taxon>Embryophyta</taxon>
        <taxon>Tracheophyta</taxon>
        <taxon>Spermatophyta</taxon>
        <taxon>Magnoliopsida</taxon>
        <taxon>Liliopsida</taxon>
        <taxon>Poales</taxon>
        <taxon>Poaceae</taxon>
        <taxon>BOP clade</taxon>
        <taxon>Pooideae</taxon>
        <taxon>Triticodae</taxon>
        <taxon>Triticeae</taxon>
        <taxon>Triticinae</taxon>
        <taxon>Aegilops</taxon>
    </lineage>
</organism>
<dbReference type="Pfam" id="PF00394">
    <property type="entry name" value="Cu-oxidase"/>
    <property type="match status" value="1"/>
</dbReference>
<comment type="subcellular location">
    <subcellularLocation>
        <location evidence="2">Secreted</location>
    </subcellularLocation>
</comment>
<keyword evidence="11" id="KW-0186">Copper</keyword>
<dbReference type="InterPro" id="IPR008972">
    <property type="entry name" value="Cupredoxin"/>
</dbReference>
<dbReference type="InterPro" id="IPR011707">
    <property type="entry name" value="Cu-oxidase-like_N"/>
</dbReference>
<comment type="subunit">
    <text evidence="4">Dimer.</text>
</comment>
<reference evidence="17" key="5">
    <citation type="journal article" date="2021" name="G3 (Bethesda)">
        <title>Aegilops tauschii genome assembly Aet v5.0 features greater sequence contiguity and improved annotation.</title>
        <authorList>
            <person name="Wang L."/>
            <person name="Zhu T."/>
            <person name="Rodriguez J.C."/>
            <person name="Deal K.R."/>
            <person name="Dubcovsky J."/>
            <person name="McGuire P.E."/>
            <person name="Lux T."/>
            <person name="Spannagl M."/>
            <person name="Mayer K.F.X."/>
            <person name="Baldrich P."/>
            <person name="Meyers B.C."/>
            <person name="Huo N."/>
            <person name="Gu Y.Q."/>
            <person name="Zhou H."/>
            <person name="Devos K.M."/>
            <person name="Bennetzen J.L."/>
            <person name="Unver T."/>
            <person name="Budak H."/>
            <person name="Gulick P.J."/>
            <person name="Galiba G."/>
            <person name="Kalapos B."/>
            <person name="Nelson D.R."/>
            <person name="Li P."/>
            <person name="You F.M."/>
            <person name="Luo M.C."/>
            <person name="Dvorak J."/>
        </authorList>
    </citation>
    <scope>NUCLEOTIDE SEQUENCE [LARGE SCALE GENOMIC DNA]</scope>
    <source>
        <strain evidence="17">cv. AL8/78</strain>
    </source>
</reference>
<evidence type="ECO:0000256" key="10">
    <source>
        <dbReference type="ARBA" id="ARBA00023002"/>
    </source>
</evidence>
<evidence type="ECO:0000256" key="8">
    <source>
        <dbReference type="ARBA" id="ARBA00022723"/>
    </source>
</evidence>
<evidence type="ECO:0000256" key="3">
    <source>
        <dbReference type="ARBA" id="ARBA00010609"/>
    </source>
</evidence>
<keyword evidence="12" id="KW-1015">Disulfide bond</keyword>
<evidence type="ECO:0000313" key="17">
    <source>
        <dbReference type="EnsemblPlants" id="AET5Gv20668000.1"/>
    </source>
</evidence>
<dbReference type="Pfam" id="PF07731">
    <property type="entry name" value="Cu-oxidase_2"/>
    <property type="match status" value="1"/>
</dbReference>
<evidence type="ECO:0000256" key="5">
    <source>
        <dbReference type="ARBA" id="ARBA00012301"/>
    </source>
</evidence>
<keyword evidence="10" id="KW-0560">Oxidoreductase</keyword>
<name>A0A453L8F1_AEGTS</name>
<comment type="similarity">
    <text evidence="3">Belongs to the multicopper oxidase family.</text>
</comment>
<dbReference type="NCBIfam" id="TIGR03388">
    <property type="entry name" value="ascorbase"/>
    <property type="match status" value="1"/>
</dbReference>
<reference evidence="18" key="2">
    <citation type="journal article" date="2017" name="Nat. Plants">
        <title>The Aegilops tauschii genome reveals multiple impacts of transposons.</title>
        <authorList>
            <person name="Zhao G."/>
            <person name="Zou C."/>
            <person name="Li K."/>
            <person name="Wang K."/>
            <person name="Li T."/>
            <person name="Gao L."/>
            <person name="Zhang X."/>
            <person name="Wang H."/>
            <person name="Yang Z."/>
            <person name="Liu X."/>
            <person name="Jiang W."/>
            <person name="Mao L."/>
            <person name="Kong X."/>
            <person name="Jiao Y."/>
            <person name="Jia J."/>
        </authorList>
    </citation>
    <scope>NUCLEOTIDE SEQUENCE [LARGE SCALE GENOMIC DNA]</scope>
    <source>
        <strain evidence="18">cv. AL8/78</strain>
    </source>
</reference>
<dbReference type="InterPro" id="IPR045087">
    <property type="entry name" value="Cu-oxidase_fam"/>
</dbReference>
<dbReference type="SUPFAM" id="SSF49503">
    <property type="entry name" value="Cupredoxins"/>
    <property type="match status" value="3"/>
</dbReference>
<evidence type="ECO:0000259" key="15">
    <source>
        <dbReference type="Pfam" id="PF07731"/>
    </source>
</evidence>
<sequence length="616" mass="67620">RDIDTQANQTTAAQRLASSCFNPQRAPAASAIKELSGGATSTAGTMLPSARPLLAPAAAVLCFWLLVAVAEAKVHHYKWDISYQLKSPDCFEKLAVTVNGEAPGPTIRATLGDTIVVDVHNKLETENTAIHWHGIRQIGTPWADGVAGVTQCPILPGETFTYKFVVDRPGTYLYHAHYGMQRVAGLNGMIVVTVPEGFVEPFSYDEEHTVLLGDWWHKSVYEQATGLSANPFVFVTEPQSLLINGRGMFNCSLAPSGTCNASRPDCALPTLFTAVPGKTYLLRIGSLTSLSSLYFEIEGHPMMVVEADGHYVRPFAVRGLFIYSGETYSVLVKADQDPRRNYWAASHVVGRNPSQTPSGKAVVSYAFNGNNPWMPPPTAPPAGPPWNNTAIRVDQSRAIFAHPHFVEPMPARADRTLLFLNTQNRIDGHIKWTINGVSLMFPATPYLVAMKRGMKDAYEQRPPPDMYDHMSHDISAPAPTNGTVGSPVYRLALGSVVDVVLQNSNMLNNKSETHPWHLHGHDFWVLGYGEGKFNPAADAWRLLNVRDPIMKNTVPLHPDGWTAVRFRADNPGVWLFHCHVEAHVFMGMGVVFEEGVERVGRLPSSIMGCGRSKGLH</sequence>
<dbReference type="PANTHER" id="PTHR11709">
    <property type="entry name" value="MULTI-COPPER OXIDASE"/>
    <property type="match status" value="1"/>
</dbReference>
<feature type="domain" description="Plastocyanin-like" evidence="15">
    <location>
        <begin position="464"/>
        <end position="595"/>
    </location>
</feature>
<evidence type="ECO:0000259" key="16">
    <source>
        <dbReference type="Pfam" id="PF07732"/>
    </source>
</evidence>
<feature type="domain" description="Plastocyanin-like" evidence="14">
    <location>
        <begin position="206"/>
        <end position="362"/>
    </location>
</feature>
<dbReference type="AlphaFoldDB" id="A0A453L8F1"/>